<protein>
    <submittedName>
        <fullName evidence="1">NGG1p interacting factor NIF3</fullName>
    </submittedName>
</protein>
<gene>
    <name evidence="1" type="ORF">A2828_00535</name>
</gene>
<dbReference type="InterPro" id="IPR036069">
    <property type="entry name" value="DUF34/NIF3_sf"/>
</dbReference>
<evidence type="ECO:0000313" key="2">
    <source>
        <dbReference type="Proteomes" id="UP000178869"/>
    </source>
</evidence>
<sequence length="319" mass="35134">MTVKQIYNLAVELGRKADFRSTKEISNLLKREKDKYNKLSDDDKKFFDEERLTNPYSDTRILYDSGKPVKKVLAGIDAEASEILLADRLGDINLVIGHHPEGKALARLDDVMHLQADVLAQYGVPINVAESLMHVRISEVARGLSPSNHERAVQIAGLLKISLMCTHTIADNMAAIFLRTIIDKAKPEYVSELMKLLKNIPEYQAAMKVGAGPALFAGSEERRCGKIALTEITGGTEGSTEIYERLAHAGIGTIVAMHLSEKHKDAAQKAHINAIVAGHMSSDSIGMNLFLDELEKRGVEIVSCSGLFRVSRVKKTTKK</sequence>
<comment type="caution">
    <text evidence="1">The sequence shown here is derived from an EMBL/GenBank/DDBJ whole genome shotgun (WGS) entry which is preliminary data.</text>
</comment>
<dbReference type="Proteomes" id="UP000178869">
    <property type="component" value="Unassembled WGS sequence"/>
</dbReference>
<dbReference type="AlphaFoldDB" id="A0A1G2PFA1"/>
<dbReference type="SUPFAM" id="SSF102705">
    <property type="entry name" value="NIF3 (NGG1p interacting factor 3)-like"/>
    <property type="match status" value="1"/>
</dbReference>
<name>A0A1G2PFA1_9BACT</name>
<reference evidence="1 2" key="1">
    <citation type="journal article" date="2016" name="Nat. Commun.">
        <title>Thousands of microbial genomes shed light on interconnected biogeochemical processes in an aquifer system.</title>
        <authorList>
            <person name="Anantharaman K."/>
            <person name="Brown C.T."/>
            <person name="Hug L.A."/>
            <person name="Sharon I."/>
            <person name="Castelle C.J."/>
            <person name="Probst A.J."/>
            <person name="Thomas B.C."/>
            <person name="Singh A."/>
            <person name="Wilkins M.J."/>
            <person name="Karaoz U."/>
            <person name="Brodie E.L."/>
            <person name="Williams K.H."/>
            <person name="Hubbard S.S."/>
            <person name="Banfield J.F."/>
        </authorList>
    </citation>
    <scope>NUCLEOTIDE SEQUENCE [LARGE SCALE GENOMIC DNA]</scope>
</reference>
<proteinExistence type="predicted"/>
<dbReference type="EMBL" id="MHSR01000016">
    <property type="protein sequence ID" value="OHA46419.1"/>
    <property type="molecule type" value="Genomic_DNA"/>
</dbReference>
<organism evidence="1 2">
    <name type="scientific">Candidatus Terrybacteria bacterium RIFCSPHIGHO2_01_FULL_43_35</name>
    <dbReference type="NCBI Taxonomy" id="1802361"/>
    <lineage>
        <taxon>Bacteria</taxon>
        <taxon>Candidatus Terryibacteriota</taxon>
    </lineage>
</organism>
<evidence type="ECO:0000313" key="1">
    <source>
        <dbReference type="EMBL" id="OHA46419.1"/>
    </source>
</evidence>
<accession>A0A1G2PFA1</accession>